<keyword evidence="2" id="KW-0378">Hydrolase</keyword>
<dbReference type="Gene3D" id="3.90.1570.10">
    <property type="entry name" value="tt1808, chain A"/>
    <property type="match status" value="1"/>
</dbReference>
<dbReference type="SUPFAM" id="SSF52980">
    <property type="entry name" value="Restriction endonuclease-like"/>
    <property type="match status" value="1"/>
</dbReference>
<feature type="domain" description="Putative restriction endonuclease" evidence="1">
    <location>
        <begin position="22"/>
        <end position="174"/>
    </location>
</feature>
<gene>
    <name evidence="2" type="ORF">ENJ51_00270</name>
</gene>
<reference evidence="2" key="1">
    <citation type="journal article" date="2020" name="mSystems">
        <title>Genome- and Community-Level Interaction Insights into Carbon Utilization and Element Cycling Functions of Hydrothermarchaeota in Hydrothermal Sediment.</title>
        <authorList>
            <person name="Zhou Z."/>
            <person name="Liu Y."/>
            <person name="Xu W."/>
            <person name="Pan J."/>
            <person name="Luo Z.H."/>
            <person name="Li M."/>
        </authorList>
    </citation>
    <scope>NUCLEOTIDE SEQUENCE [LARGE SCALE GENOMIC DNA]</scope>
    <source>
        <strain evidence="2">HyVt-493</strain>
    </source>
</reference>
<dbReference type="InterPro" id="IPR011335">
    <property type="entry name" value="Restrct_endonuc-II-like"/>
</dbReference>
<accession>A0A7V2SY11</accession>
<name>A0A7V2SY11_LEUMU</name>
<dbReference type="InterPro" id="IPR012296">
    <property type="entry name" value="Nuclease_put_TT1808"/>
</dbReference>
<dbReference type="InterPro" id="IPR008538">
    <property type="entry name" value="Uma2"/>
</dbReference>
<dbReference type="Proteomes" id="UP000885750">
    <property type="component" value="Unassembled WGS sequence"/>
</dbReference>
<organism evidence="2">
    <name type="scientific">Leucothrix mucor</name>
    <dbReference type="NCBI Taxonomy" id="45248"/>
    <lineage>
        <taxon>Bacteria</taxon>
        <taxon>Pseudomonadati</taxon>
        <taxon>Pseudomonadota</taxon>
        <taxon>Gammaproteobacteria</taxon>
        <taxon>Thiotrichales</taxon>
        <taxon>Thiotrichaceae</taxon>
        <taxon>Leucothrix</taxon>
    </lineage>
</organism>
<sequence>MSYALEQSYTYISIDDYLLGERDVEFKSEYIDGSIYAMANTSEQHNTIVHTFGTAIDNALGDECRIWQSDMKVIGHNKNKDFAYYPDIMVACSENTGDQYSRTDPLLIIEVLSPSTERTDLHEKLTNYTSIESLLEYIIVSQSTPYVRLFRRRNNWEVEAYYADDTLTLESIGLKIKVEQIYRRVRKEVGLDIPNAVSWSDVGCG</sequence>
<proteinExistence type="predicted"/>
<protein>
    <submittedName>
        <fullName evidence="2">Uma2 family endonuclease</fullName>
    </submittedName>
</protein>
<evidence type="ECO:0000313" key="2">
    <source>
        <dbReference type="EMBL" id="HFC91225.1"/>
    </source>
</evidence>
<dbReference type="AlphaFoldDB" id="A0A7V2SY11"/>
<keyword evidence="2" id="KW-0255">Endonuclease</keyword>
<dbReference type="GO" id="GO:0004519">
    <property type="term" value="F:endonuclease activity"/>
    <property type="evidence" value="ECO:0007669"/>
    <property type="project" value="UniProtKB-KW"/>
</dbReference>
<dbReference type="Pfam" id="PF05685">
    <property type="entry name" value="Uma2"/>
    <property type="match status" value="1"/>
</dbReference>
<keyword evidence="2" id="KW-0540">Nuclease</keyword>
<dbReference type="PANTHER" id="PTHR36558:SF1">
    <property type="entry name" value="RESTRICTION ENDONUCLEASE DOMAIN-CONTAINING PROTEIN-RELATED"/>
    <property type="match status" value="1"/>
</dbReference>
<comment type="caution">
    <text evidence="2">The sequence shown here is derived from an EMBL/GenBank/DDBJ whole genome shotgun (WGS) entry which is preliminary data.</text>
</comment>
<evidence type="ECO:0000259" key="1">
    <source>
        <dbReference type="Pfam" id="PF05685"/>
    </source>
</evidence>
<dbReference type="PANTHER" id="PTHR36558">
    <property type="entry name" value="GLR1098 PROTEIN"/>
    <property type="match status" value="1"/>
</dbReference>
<dbReference type="EMBL" id="DRMS01000008">
    <property type="protein sequence ID" value="HFC91225.1"/>
    <property type="molecule type" value="Genomic_DNA"/>
</dbReference>
<dbReference type="CDD" id="cd06260">
    <property type="entry name" value="DUF820-like"/>
    <property type="match status" value="1"/>
</dbReference>